<evidence type="ECO:0000313" key="3">
    <source>
        <dbReference type="EMBL" id="HJB29769.1"/>
    </source>
</evidence>
<sequence>MRSFLQNKKRSAGYARERMKLLLISERMECSPQMMKMLQNDLIHTVKKYVMIKEDQVTINISQEPPVLHADIPVLKKKE</sequence>
<dbReference type="Pfam" id="PF03776">
    <property type="entry name" value="MinE"/>
    <property type="match status" value="1"/>
</dbReference>
<protein>
    <submittedName>
        <fullName evidence="3">Cell division topological specificity factor MinE</fullName>
    </submittedName>
</protein>
<keyword evidence="3" id="KW-0131">Cell cycle</keyword>
<reference evidence="3" key="2">
    <citation type="submission" date="2021-04" db="EMBL/GenBank/DDBJ databases">
        <authorList>
            <person name="Gilroy R."/>
        </authorList>
    </citation>
    <scope>NUCLEOTIDE SEQUENCE</scope>
    <source>
        <strain evidence="3">ChiSjej1B19-5720</strain>
    </source>
</reference>
<keyword evidence="3" id="KW-0132">Cell division</keyword>
<dbReference type="InterPro" id="IPR036707">
    <property type="entry name" value="MinE_sf"/>
</dbReference>
<evidence type="ECO:0000256" key="1">
    <source>
        <dbReference type="ARBA" id="ARBA00008168"/>
    </source>
</evidence>
<gene>
    <name evidence="3" type="primary">minE</name>
    <name evidence="3" type="ORF">IAA06_13400</name>
</gene>
<name>A0A9D2LVH5_9FIRM</name>
<dbReference type="EMBL" id="DWYZ01000251">
    <property type="protein sequence ID" value="HJB29769.1"/>
    <property type="molecule type" value="Genomic_DNA"/>
</dbReference>
<organism evidence="3 4">
    <name type="scientific">Candidatus Blautia faecavium</name>
    <dbReference type="NCBI Taxonomy" id="2838487"/>
    <lineage>
        <taxon>Bacteria</taxon>
        <taxon>Bacillati</taxon>
        <taxon>Bacillota</taxon>
        <taxon>Clostridia</taxon>
        <taxon>Lachnospirales</taxon>
        <taxon>Lachnospiraceae</taxon>
        <taxon>Blautia</taxon>
    </lineage>
</organism>
<dbReference type="AlphaFoldDB" id="A0A9D2LVH5"/>
<dbReference type="GO" id="GO:0051301">
    <property type="term" value="P:cell division"/>
    <property type="evidence" value="ECO:0007669"/>
    <property type="project" value="UniProtKB-KW"/>
</dbReference>
<dbReference type="GO" id="GO:0032955">
    <property type="term" value="P:regulation of division septum assembly"/>
    <property type="evidence" value="ECO:0007669"/>
    <property type="project" value="InterPro"/>
</dbReference>
<comment type="caution">
    <text evidence="3">The sequence shown here is derived from an EMBL/GenBank/DDBJ whole genome shotgun (WGS) entry which is preliminary data.</text>
</comment>
<dbReference type="NCBIfam" id="TIGR01215">
    <property type="entry name" value="minE"/>
    <property type="match status" value="1"/>
</dbReference>
<proteinExistence type="inferred from homology"/>
<evidence type="ECO:0000256" key="2">
    <source>
        <dbReference type="ARBA" id="ARBA00025265"/>
    </source>
</evidence>
<dbReference type="SUPFAM" id="SSF55229">
    <property type="entry name" value="Cell division protein MinE topological specificity domain"/>
    <property type="match status" value="1"/>
</dbReference>
<comment type="similarity">
    <text evidence="1">Belongs to the MinE family.</text>
</comment>
<dbReference type="Gene3D" id="3.30.1070.10">
    <property type="entry name" value="Cell division topological specificity factor MinE"/>
    <property type="match status" value="1"/>
</dbReference>
<dbReference type="Proteomes" id="UP000823842">
    <property type="component" value="Unassembled WGS sequence"/>
</dbReference>
<accession>A0A9D2LVH5</accession>
<comment type="function">
    <text evidence="2">Prevents the cell division inhibition by proteins MinC and MinD at internal division sites while permitting inhibition at polar sites. This ensures cell division at the proper site by restricting the formation of a division septum at the midpoint of the long axis of the cell.</text>
</comment>
<evidence type="ECO:0000313" key="4">
    <source>
        <dbReference type="Proteomes" id="UP000823842"/>
    </source>
</evidence>
<dbReference type="InterPro" id="IPR005527">
    <property type="entry name" value="MinE"/>
</dbReference>
<reference evidence="3" key="1">
    <citation type="journal article" date="2021" name="PeerJ">
        <title>Extensive microbial diversity within the chicken gut microbiome revealed by metagenomics and culture.</title>
        <authorList>
            <person name="Gilroy R."/>
            <person name="Ravi A."/>
            <person name="Getino M."/>
            <person name="Pursley I."/>
            <person name="Horton D.L."/>
            <person name="Alikhan N.F."/>
            <person name="Baker D."/>
            <person name="Gharbi K."/>
            <person name="Hall N."/>
            <person name="Watson M."/>
            <person name="Adriaenssens E.M."/>
            <person name="Foster-Nyarko E."/>
            <person name="Jarju S."/>
            <person name="Secka A."/>
            <person name="Antonio M."/>
            <person name="Oren A."/>
            <person name="Chaudhuri R.R."/>
            <person name="La Ragione R."/>
            <person name="Hildebrand F."/>
            <person name="Pallen M.J."/>
        </authorList>
    </citation>
    <scope>NUCLEOTIDE SEQUENCE</scope>
    <source>
        <strain evidence="3">ChiSjej1B19-5720</strain>
    </source>
</reference>